<evidence type="ECO:0000313" key="3">
    <source>
        <dbReference type="Proteomes" id="UP001208017"/>
    </source>
</evidence>
<keyword evidence="1" id="KW-0812">Transmembrane</keyword>
<feature type="transmembrane region" description="Helical" evidence="1">
    <location>
        <begin position="6"/>
        <end position="25"/>
    </location>
</feature>
<keyword evidence="3" id="KW-1185">Reference proteome</keyword>
<sequence length="85" mass="10009">MAHLIMSGLFLLAVIMAFIYAYYLLQMMLTITKCPDCGRIMQKVLYTEWADDKQEKVVYECRFCQAKRIRKTGHTGKGRRHTLYP</sequence>
<evidence type="ECO:0000313" key="2">
    <source>
        <dbReference type="EMBL" id="MCX7570848.1"/>
    </source>
</evidence>
<name>A0ABT3X4F5_9BACL</name>
<dbReference type="EMBL" id="JAPMLT010000007">
    <property type="protein sequence ID" value="MCX7570848.1"/>
    <property type="molecule type" value="Genomic_DNA"/>
</dbReference>
<keyword evidence="1" id="KW-1133">Transmembrane helix</keyword>
<evidence type="ECO:0000256" key="1">
    <source>
        <dbReference type="SAM" id="Phobius"/>
    </source>
</evidence>
<gene>
    <name evidence="2" type="ORF">OS242_12850</name>
</gene>
<dbReference type="Proteomes" id="UP001208017">
    <property type="component" value="Unassembled WGS sequence"/>
</dbReference>
<organism evidence="2 3">
    <name type="scientific">Tumebacillus lacus</name>
    <dbReference type="NCBI Taxonomy" id="2995335"/>
    <lineage>
        <taxon>Bacteria</taxon>
        <taxon>Bacillati</taxon>
        <taxon>Bacillota</taxon>
        <taxon>Bacilli</taxon>
        <taxon>Bacillales</taxon>
        <taxon>Alicyclobacillaceae</taxon>
        <taxon>Tumebacillus</taxon>
    </lineage>
</organism>
<comment type="caution">
    <text evidence="2">The sequence shown here is derived from an EMBL/GenBank/DDBJ whole genome shotgun (WGS) entry which is preliminary data.</text>
</comment>
<protein>
    <submittedName>
        <fullName evidence="2">Uncharacterized protein</fullName>
    </submittedName>
</protein>
<keyword evidence="1" id="KW-0472">Membrane</keyword>
<accession>A0ABT3X4F5</accession>
<dbReference type="RefSeq" id="WP_267152097.1">
    <property type="nucleotide sequence ID" value="NZ_JAPMLT010000007.1"/>
</dbReference>
<proteinExistence type="predicted"/>
<reference evidence="2 3" key="1">
    <citation type="submission" date="2022-11" db="EMBL/GenBank/DDBJ databases">
        <title>Study of microbial diversity in lake waters.</title>
        <authorList>
            <person name="Zhang J."/>
        </authorList>
    </citation>
    <scope>NUCLEOTIDE SEQUENCE [LARGE SCALE GENOMIC DNA]</scope>
    <source>
        <strain evidence="2 3">DT12</strain>
    </source>
</reference>